<dbReference type="STRING" id="220714.SAMN05660469_0089"/>
<name>A0A3F3H0C1_9LACO</name>
<evidence type="ECO:0000313" key="1">
    <source>
        <dbReference type="EMBL" id="GAP02138.1"/>
    </source>
</evidence>
<dbReference type="InterPro" id="IPR050772">
    <property type="entry name" value="Hydratase-Decarb/MhpD_sf"/>
</dbReference>
<dbReference type="InterPro" id="IPR036663">
    <property type="entry name" value="Fumarylacetoacetase_C_sf"/>
</dbReference>
<evidence type="ECO:0000313" key="2">
    <source>
        <dbReference type="Proteomes" id="UP000061227"/>
    </source>
</evidence>
<sequence length="269" mass="29712">MTEFNDQLAPESAEAKLAQALYRAYQNKEPLTMADWTDKVQDEPTAYKVQHELMKLKGQPLGGYKVSLTSEQTQKMFDSTEPLYGAQVQSHFVQSPVTLALKTDLMDPLAEVELVFKAKEDLSVDDLLEDLRKKTLVSAGVEVPDARFSDWFLELSKYLVVADAAVGGFVVYGEERESQSLTEEDFAKVTAKLSHDGHKVAEGDSGEVLGNPLKSLQWLVKKLAEDGVTLKAGQRVSSGTFLLPPHLTAGEWTASFSHGFPDVKLTVFK</sequence>
<dbReference type="PANTHER" id="PTHR30143">
    <property type="entry name" value="ACID HYDRATASE"/>
    <property type="match status" value="1"/>
</dbReference>
<organism evidence="1 2">
    <name type="scientific">Fructobacillus pseudoficulneus</name>
    <dbReference type="NCBI Taxonomy" id="220714"/>
    <lineage>
        <taxon>Bacteria</taxon>
        <taxon>Bacillati</taxon>
        <taxon>Bacillota</taxon>
        <taxon>Bacilli</taxon>
        <taxon>Lactobacillales</taxon>
        <taxon>Lactobacillaceae</taxon>
        <taxon>Fructobacillus</taxon>
    </lineage>
</organism>
<dbReference type="EMBL" id="DF968063">
    <property type="protein sequence ID" value="GAP02138.1"/>
    <property type="molecule type" value="Genomic_DNA"/>
</dbReference>
<dbReference type="Proteomes" id="UP000061227">
    <property type="component" value="Unassembled WGS sequence"/>
</dbReference>
<dbReference type="RefSeq" id="WP_059375104.1">
    <property type="nucleotide sequence ID" value="NZ_DF968063.1"/>
</dbReference>
<proteinExistence type="predicted"/>
<reference evidence="1 2" key="1">
    <citation type="journal article" date="2015" name="BMC Genomics">
        <title>Comparative genomics of Fructobacillus spp. and Leuconostoc spp. reveals niche-specific evolution of Fructobacillus spp.</title>
        <authorList>
            <person name="Endo A."/>
            <person name="Tanizawa Y."/>
            <person name="Tanaka N."/>
            <person name="Maeno S."/>
            <person name="Kumar H."/>
            <person name="Shiwa Y."/>
            <person name="Okada S."/>
            <person name="Yoshikawa H."/>
            <person name="Dicks L."/>
            <person name="Nakagawa J."/>
            <person name="Arita M."/>
        </authorList>
    </citation>
    <scope>NUCLEOTIDE SEQUENCE [LARGE SCALE GENOMIC DNA]</scope>
    <source>
        <strain evidence="1 2">DSM 15468</strain>
    </source>
</reference>
<protein>
    <submittedName>
        <fullName evidence="1">2-oxo-hept-3-ene-1,7-dioate hydratase2-oxo-hept-4-ene-1,7-dioate hydratase</fullName>
    </submittedName>
</protein>
<gene>
    <name evidence="1" type="ORF">FPFC_010160</name>
</gene>
<dbReference type="GO" id="GO:0005737">
    <property type="term" value="C:cytoplasm"/>
    <property type="evidence" value="ECO:0007669"/>
    <property type="project" value="TreeGrafter"/>
</dbReference>
<accession>A0A3F3H0C1</accession>
<dbReference type="PANTHER" id="PTHR30143:SF0">
    <property type="entry name" value="2-KETO-4-PENTENOATE HYDRATASE"/>
    <property type="match status" value="1"/>
</dbReference>
<dbReference type="Gene3D" id="3.90.850.10">
    <property type="entry name" value="Fumarylacetoacetase-like, C-terminal domain"/>
    <property type="match status" value="1"/>
</dbReference>
<dbReference type="AlphaFoldDB" id="A0A3F3H0C1"/>
<dbReference type="SUPFAM" id="SSF56529">
    <property type="entry name" value="FAH"/>
    <property type="match status" value="1"/>
</dbReference>
<dbReference type="OrthoDB" id="9792137at2"/>
<dbReference type="GO" id="GO:0008684">
    <property type="term" value="F:2-oxopent-4-enoate hydratase activity"/>
    <property type="evidence" value="ECO:0007669"/>
    <property type="project" value="TreeGrafter"/>
</dbReference>
<keyword evidence="2" id="KW-1185">Reference proteome</keyword>